<dbReference type="EMBL" id="CP099464">
    <property type="protein sequence ID" value="UUO17620.1"/>
    <property type="molecule type" value="Genomic_DNA"/>
</dbReference>
<dbReference type="RefSeq" id="WP_257122036.1">
    <property type="nucleotide sequence ID" value="NZ_CP099464.1"/>
</dbReference>
<keyword evidence="1" id="KW-1133">Transmembrane helix</keyword>
<protein>
    <submittedName>
        <fullName evidence="3">Sugar transferase</fullName>
    </submittedName>
</protein>
<name>A0ABY5M130_9CYAN</name>
<sequence>MPISVISSLNSNSIVPQQSENFNFLSCSLKWRRGKLLVKASEKFSQPHLAALENEESLIECLKHSPVSLVSIDPKIGDSLLKVWANACQKANKPIFINISGHQKLPKKGNQIFRTLQIIIDWTWALLLLLFMSPVILGGLITMQIYSPELLFDYEWYVGEHGQLFQAIRFSSMAKQEMTDLNIILGTFILNNLSNVLNLLQGKFCLINNRCLSLEGAVKLSLESQNNKLKKQSKINSAVYRK</sequence>
<keyword evidence="4" id="KW-1185">Reference proteome</keyword>
<dbReference type="NCBIfam" id="NF045514">
    <property type="entry name" value="glycotran_HepC"/>
    <property type="match status" value="1"/>
</dbReference>
<evidence type="ECO:0000313" key="4">
    <source>
        <dbReference type="Proteomes" id="UP001057561"/>
    </source>
</evidence>
<dbReference type="Proteomes" id="UP001057561">
    <property type="component" value="Chromosome"/>
</dbReference>
<keyword evidence="1" id="KW-0472">Membrane</keyword>
<feature type="transmembrane region" description="Helical" evidence="1">
    <location>
        <begin position="124"/>
        <end position="146"/>
    </location>
</feature>
<keyword evidence="3" id="KW-0808">Transferase</keyword>
<evidence type="ECO:0000313" key="3">
    <source>
        <dbReference type="EMBL" id="UUO17620.1"/>
    </source>
</evidence>
<gene>
    <name evidence="3" type="ORF">NG743_11890</name>
</gene>
<dbReference type="GO" id="GO:0016740">
    <property type="term" value="F:transferase activity"/>
    <property type="evidence" value="ECO:0007669"/>
    <property type="project" value="UniProtKB-KW"/>
</dbReference>
<evidence type="ECO:0000256" key="1">
    <source>
        <dbReference type="SAM" id="Phobius"/>
    </source>
</evidence>
<accession>A0ABY5M130</accession>
<keyword evidence="1" id="KW-0812">Transmembrane</keyword>
<evidence type="ECO:0000259" key="2">
    <source>
        <dbReference type="Pfam" id="PF02397"/>
    </source>
</evidence>
<dbReference type="Pfam" id="PF02397">
    <property type="entry name" value="Bac_transf"/>
    <property type="match status" value="1"/>
</dbReference>
<feature type="domain" description="Bacterial sugar transferase" evidence="2">
    <location>
        <begin position="119"/>
        <end position="217"/>
    </location>
</feature>
<dbReference type="InterPro" id="IPR003362">
    <property type="entry name" value="Bact_transf"/>
</dbReference>
<proteinExistence type="predicted"/>
<organism evidence="3 4">
    <name type="scientific">Dolichospermum heterosporum TAC447</name>
    <dbReference type="NCBI Taxonomy" id="747523"/>
    <lineage>
        <taxon>Bacteria</taxon>
        <taxon>Bacillati</taxon>
        <taxon>Cyanobacteriota</taxon>
        <taxon>Cyanophyceae</taxon>
        <taxon>Nostocales</taxon>
        <taxon>Aphanizomenonaceae</taxon>
        <taxon>Dolichospermum</taxon>
        <taxon>Dolichospermum heterosporum</taxon>
    </lineage>
</organism>
<feature type="transmembrane region" description="Helical" evidence="1">
    <location>
        <begin position="181"/>
        <end position="200"/>
    </location>
</feature>
<reference evidence="3" key="1">
    <citation type="submission" date="2022-06" db="EMBL/GenBank/DDBJ databases">
        <title>Nostosin G and Spiroidesin B from the Cyanobacterium Dolichospermum sp. NIES-1697.</title>
        <authorList>
            <person name="Phan C.-S."/>
            <person name="Mehjabin J.J."/>
            <person name="Anas A.R.J."/>
            <person name="Hayasaka M."/>
            <person name="Onoki R."/>
            <person name="Wang J."/>
            <person name="Umezawa T."/>
            <person name="Washio K."/>
            <person name="Morikawa M."/>
            <person name="Okino T."/>
        </authorList>
    </citation>
    <scope>NUCLEOTIDE SEQUENCE</scope>
    <source>
        <strain evidence="3">NIES-1697</strain>
    </source>
</reference>